<dbReference type="PROSITE" id="PS00889">
    <property type="entry name" value="CNMP_BINDING_2"/>
    <property type="match status" value="1"/>
</dbReference>
<dbReference type="InterPro" id="IPR036388">
    <property type="entry name" value="WH-like_DNA-bd_sf"/>
</dbReference>
<dbReference type="SMART" id="SM00100">
    <property type="entry name" value="cNMP"/>
    <property type="match status" value="1"/>
</dbReference>
<dbReference type="Gene3D" id="2.60.120.10">
    <property type="entry name" value="Jelly Rolls"/>
    <property type="match status" value="1"/>
</dbReference>
<keyword evidence="2" id="KW-0238">DNA-binding</keyword>
<dbReference type="PANTHER" id="PTHR24567">
    <property type="entry name" value="CRP FAMILY TRANSCRIPTIONAL REGULATORY PROTEIN"/>
    <property type="match status" value="1"/>
</dbReference>
<dbReference type="CDD" id="cd00038">
    <property type="entry name" value="CAP_ED"/>
    <property type="match status" value="1"/>
</dbReference>
<keyword evidence="1" id="KW-0805">Transcription regulation</keyword>
<dbReference type="InterPro" id="IPR018490">
    <property type="entry name" value="cNMP-bd_dom_sf"/>
</dbReference>
<name>A0A6J7DWB8_9ZZZZ</name>
<dbReference type="PROSITE" id="PS50042">
    <property type="entry name" value="CNMP_BINDING_3"/>
    <property type="match status" value="1"/>
</dbReference>
<protein>
    <submittedName>
        <fullName evidence="6">Unannotated protein</fullName>
    </submittedName>
</protein>
<dbReference type="Pfam" id="PF13545">
    <property type="entry name" value="HTH_Crp_2"/>
    <property type="match status" value="1"/>
</dbReference>
<dbReference type="PANTHER" id="PTHR24567:SF74">
    <property type="entry name" value="HTH-TYPE TRANSCRIPTIONAL REGULATOR ARCR"/>
    <property type="match status" value="1"/>
</dbReference>
<dbReference type="AlphaFoldDB" id="A0A6J7DWB8"/>
<dbReference type="SMART" id="SM00419">
    <property type="entry name" value="HTH_CRP"/>
    <property type="match status" value="1"/>
</dbReference>
<sequence>MNRELTNDAADLLGSTRLFSALPEDALLHIAAVAVPRAFASGSAIFHAGDPGESCYVIRSGHARAIGEHPDGRQITLGNFGPGDIFGELSLFDAETRSATVEALDDVETLAITGSDMKALVVANADLGLELAAALARRLRIANQRIERRSFQTVQGRVAAAIRELVDRARVEGAGPGPTQVVATQAEIAQLAGTSRESASRFLAELSRAGVVKQGRGRLIVVDPPALEGWVW</sequence>
<proteinExistence type="predicted"/>
<feature type="domain" description="Cyclic nucleotide-binding" evidence="4">
    <location>
        <begin position="18"/>
        <end position="138"/>
    </location>
</feature>
<dbReference type="InterPro" id="IPR000595">
    <property type="entry name" value="cNMP-bd_dom"/>
</dbReference>
<evidence type="ECO:0000256" key="3">
    <source>
        <dbReference type="ARBA" id="ARBA00023163"/>
    </source>
</evidence>
<dbReference type="PROSITE" id="PS51063">
    <property type="entry name" value="HTH_CRP_2"/>
    <property type="match status" value="1"/>
</dbReference>
<dbReference type="GO" id="GO:0003700">
    <property type="term" value="F:DNA-binding transcription factor activity"/>
    <property type="evidence" value="ECO:0007669"/>
    <property type="project" value="TreeGrafter"/>
</dbReference>
<dbReference type="InterPro" id="IPR018488">
    <property type="entry name" value="cNMP-bd_CS"/>
</dbReference>
<organism evidence="6">
    <name type="scientific">freshwater metagenome</name>
    <dbReference type="NCBI Taxonomy" id="449393"/>
    <lineage>
        <taxon>unclassified sequences</taxon>
        <taxon>metagenomes</taxon>
        <taxon>ecological metagenomes</taxon>
    </lineage>
</organism>
<dbReference type="Pfam" id="PF00027">
    <property type="entry name" value="cNMP_binding"/>
    <property type="match status" value="1"/>
</dbReference>
<dbReference type="SUPFAM" id="SSF51206">
    <property type="entry name" value="cAMP-binding domain-like"/>
    <property type="match status" value="1"/>
</dbReference>
<evidence type="ECO:0000256" key="2">
    <source>
        <dbReference type="ARBA" id="ARBA00023125"/>
    </source>
</evidence>
<reference evidence="6" key="1">
    <citation type="submission" date="2020-05" db="EMBL/GenBank/DDBJ databases">
        <authorList>
            <person name="Chiriac C."/>
            <person name="Salcher M."/>
            <person name="Ghai R."/>
            <person name="Kavagutti S V."/>
        </authorList>
    </citation>
    <scope>NUCLEOTIDE SEQUENCE</scope>
</reference>
<dbReference type="InterPro" id="IPR012318">
    <property type="entry name" value="HTH_CRP"/>
</dbReference>
<dbReference type="EMBL" id="CAFBLU010000013">
    <property type="protein sequence ID" value="CAB4874976.1"/>
    <property type="molecule type" value="Genomic_DNA"/>
</dbReference>
<evidence type="ECO:0000259" key="5">
    <source>
        <dbReference type="PROSITE" id="PS51063"/>
    </source>
</evidence>
<dbReference type="SUPFAM" id="SSF46785">
    <property type="entry name" value="Winged helix' DNA-binding domain"/>
    <property type="match status" value="1"/>
</dbReference>
<evidence type="ECO:0000259" key="4">
    <source>
        <dbReference type="PROSITE" id="PS50042"/>
    </source>
</evidence>
<dbReference type="InterPro" id="IPR014710">
    <property type="entry name" value="RmlC-like_jellyroll"/>
</dbReference>
<dbReference type="InterPro" id="IPR036390">
    <property type="entry name" value="WH_DNA-bd_sf"/>
</dbReference>
<keyword evidence="3" id="KW-0804">Transcription</keyword>
<dbReference type="GO" id="GO:0005829">
    <property type="term" value="C:cytosol"/>
    <property type="evidence" value="ECO:0007669"/>
    <property type="project" value="TreeGrafter"/>
</dbReference>
<dbReference type="Gene3D" id="1.10.10.10">
    <property type="entry name" value="Winged helix-like DNA-binding domain superfamily/Winged helix DNA-binding domain"/>
    <property type="match status" value="1"/>
</dbReference>
<dbReference type="InterPro" id="IPR050397">
    <property type="entry name" value="Env_Response_Regulators"/>
</dbReference>
<evidence type="ECO:0000313" key="6">
    <source>
        <dbReference type="EMBL" id="CAB4874976.1"/>
    </source>
</evidence>
<evidence type="ECO:0000256" key="1">
    <source>
        <dbReference type="ARBA" id="ARBA00023015"/>
    </source>
</evidence>
<dbReference type="GO" id="GO:0003677">
    <property type="term" value="F:DNA binding"/>
    <property type="evidence" value="ECO:0007669"/>
    <property type="project" value="UniProtKB-KW"/>
</dbReference>
<feature type="domain" description="HTH crp-type" evidence="5">
    <location>
        <begin position="152"/>
        <end position="225"/>
    </location>
</feature>
<accession>A0A6J7DWB8</accession>
<gene>
    <name evidence="6" type="ORF">UFOPK3444_00963</name>
</gene>